<dbReference type="PROSITE" id="PS51186">
    <property type="entry name" value="GNAT"/>
    <property type="match status" value="1"/>
</dbReference>
<feature type="domain" description="N-acetyltransferase" evidence="3">
    <location>
        <begin position="29"/>
        <end position="172"/>
    </location>
</feature>
<dbReference type="EMBL" id="CP138335">
    <property type="protein sequence ID" value="XBW07393.1"/>
    <property type="molecule type" value="Genomic_DNA"/>
</dbReference>
<dbReference type="CDD" id="cd04301">
    <property type="entry name" value="NAT_SF"/>
    <property type="match status" value="1"/>
</dbReference>
<dbReference type="AlphaFoldDB" id="A0AAU7V514"/>
<reference evidence="4" key="1">
    <citation type="submission" date="2023-11" db="EMBL/GenBank/DDBJ databases">
        <title>Scrofimicrobium hongkongense sp. nov., isolated from a patient with peritonitis.</title>
        <authorList>
            <person name="Lao H.Y."/>
            <person name="Wong A.Y.P."/>
            <person name="Ng T.L."/>
            <person name="Wong R.Y.L."/>
            <person name="Yau M.C.Y."/>
            <person name="Lam J.Y.W."/>
            <person name="Siu G.K.H."/>
        </authorList>
    </citation>
    <scope>NUCLEOTIDE SEQUENCE</scope>
    <source>
        <strain evidence="4">R131</strain>
    </source>
</reference>
<dbReference type="RefSeq" id="WP_350257599.1">
    <property type="nucleotide sequence ID" value="NZ_CP138335.1"/>
</dbReference>
<dbReference type="KEGG" id="sapp:SAC06_07005"/>
<organism evidence="4">
    <name type="scientific">Scrofimicrobium appendicitidis</name>
    <dbReference type="NCBI Taxonomy" id="3079930"/>
    <lineage>
        <taxon>Bacteria</taxon>
        <taxon>Bacillati</taxon>
        <taxon>Actinomycetota</taxon>
        <taxon>Actinomycetes</taxon>
        <taxon>Actinomycetales</taxon>
        <taxon>Actinomycetaceae</taxon>
        <taxon>Scrofimicrobium</taxon>
    </lineage>
</organism>
<gene>
    <name evidence="4" type="ORF">SAC06_07005</name>
</gene>
<evidence type="ECO:0000256" key="1">
    <source>
        <dbReference type="ARBA" id="ARBA00022679"/>
    </source>
</evidence>
<keyword evidence="1" id="KW-0808">Transferase</keyword>
<evidence type="ECO:0000259" key="3">
    <source>
        <dbReference type="PROSITE" id="PS51186"/>
    </source>
</evidence>
<dbReference type="InterPro" id="IPR000182">
    <property type="entry name" value="GNAT_dom"/>
</dbReference>
<dbReference type="InterPro" id="IPR050832">
    <property type="entry name" value="Bact_Acetyltransf"/>
</dbReference>
<accession>A0AAU7V514</accession>
<dbReference type="Gene3D" id="3.40.630.30">
    <property type="match status" value="1"/>
</dbReference>
<keyword evidence="2" id="KW-0012">Acyltransferase</keyword>
<protein>
    <submittedName>
        <fullName evidence="4">GNAT family N-acetyltransferase</fullName>
    </submittedName>
</protein>
<dbReference type="Pfam" id="PF00583">
    <property type="entry name" value="Acetyltransf_1"/>
    <property type="match status" value="1"/>
</dbReference>
<dbReference type="SUPFAM" id="SSF55729">
    <property type="entry name" value="Acyl-CoA N-acyltransferases (Nat)"/>
    <property type="match status" value="1"/>
</dbReference>
<dbReference type="GO" id="GO:0016747">
    <property type="term" value="F:acyltransferase activity, transferring groups other than amino-acyl groups"/>
    <property type="evidence" value="ECO:0007669"/>
    <property type="project" value="InterPro"/>
</dbReference>
<sequence length="189" mass="20532">MRTLNHNFVRPAQPEHAQFIAGLQVQAMAEVLNAELGPDAPVDQLDQEAIAAAWSQTIAQPERARHGVFVATASDQPEGYVAFGDGAERSPLAEDGVAVEILGLEVVPDQRRQGHGSRMLAAAADLVRDEGGDYLQVWLAPAEEEKIRFFQSAGFAPAGLRRTLDVMGRPLTQHLWFATLDRENPAPTS</sequence>
<dbReference type="PANTHER" id="PTHR43877">
    <property type="entry name" value="AMINOALKYLPHOSPHONATE N-ACETYLTRANSFERASE-RELATED-RELATED"/>
    <property type="match status" value="1"/>
</dbReference>
<evidence type="ECO:0000313" key="4">
    <source>
        <dbReference type="EMBL" id="XBW07393.1"/>
    </source>
</evidence>
<name>A0AAU7V514_9ACTO</name>
<evidence type="ECO:0000256" key="2">
    <source>
        <dbReference type="ARBA" id="ARBA00023315"/>
    </source>
</evidence>
<dbReference type="InterPro" id="IPR016181">
    <property type="entry name" value="Acyl_CoA_acyltransferase"/>
</dbReference>
<proteinExistence type="predicted"/>